<evidence type="ECO:0000256" key="2">
    <source>
        <dbReference type="ARBA" id="ARBA00023277"/>
    </source>
</evidence>
<dbReference type="GO" id="GO:0006043">
    <property type="term" value="P:glucosamine catabolic process"/>
    <property type="evidence" value="ECO:0007669"/>
    <property type="project" value="TreeGrafter"/>
</dbReference>
<keyword evidence="2" id="KW-0119">Carbohydrate metabolism</keyword>
<dbReference type="GO" id="GO:0019262">
    <property type="term" value="P:N-acetylneuraminate catabolic process"/>
    <property type="evidence" value="ECO:0007669"/>
    <property type="project" value="TreeGrafter"/>
</dbReference>
<dbReference type="GO" id="GO:0006046">
    <property type="term" value="P:N-acetylglucosamine catabolic process"/>
    <property type="evidence" value="ECO:0007669"/>
    <property type="project" value="TreeGrafter"/>
</dbReference>
<protein>
    <submittedName>
        <fullName evidence="4">Glucosamine-6-phosphate deaminase</fullName>
    </submittedName>
</protein>
<dbReference type="PANTHER" id="PTHR11280">
    <property type="entry name" value="GLUCOSAMINE-6-PHOSPHATE ISOMERASE"/>
    <property type="match status" value="1"/>
</dbReference>
<dbReference type="GO" id="GO:0042802">
    <property type="term" value="F:identical protein binding"/>
    <property type="evidence" value="ECO:0007669"/>
    <property type="project" value="TreeGrafter"/>
</dbReference>
<evidence type="ECO:0000256" key="1">
    <source>
        <dbReference type="ARBA" id="ARBA00022801"/>
    </source>
</evidence>
<keyword evidence="5" id="KW-1185">Reference proteome</keyword>
<name>A0A3S0X8T8_9MICO</name>
<gene>
    <name evidence="4" type="ORF">ELQ94_09260</name>
</gene>
<feature type="domain" description="Glucosamine/galactosamine-6-phosphate isomerase" evidence="3">
    <location>
        <begin position="15"/>
        <end position="229"/>
    </location>
</feature>
<dbReference type="CDD" id="cd01399">
    <property type="entry name" value="GlcN6P_deaminase"/>
    <property type="match status" value="1"/>
</dbReference>
<dbReference type="InterPro" id="IPR018321">
    <property type="entry name" value="Glucosamine6P_isomerase_CS"/>
</dbReference>
<dbReference type="OrthoDB" id="9791139at2"/>
<proteinExistence type="predicted"/>
<dbReference type="EMBL" id="RZGZ01000002">
    <property type="protein sequence ID" value="RUR02076.1"/>
    <property type="molecule type" value="Genomic_DNA"/>
</dbReference>
<dbReference type="AlphaFoldDB" id="A0A3S0X8T8"/>
<keyword evidence="1" id="KW-0378">Hydrolase</keyword>
<dbReference type="InterPro" id="IPR006148">
    <property type="entry name" value="Glc/Gal-6P_isomerase"/>
</dbReference>
<reference evidence="4 5" key="1">
    <citation type="submission" date="2018-12" db="EMBL/GenBank/DDBJ databases">
        <authorList>
            <person name="Li F."/>
        </authorList>
    </citation>
    <scope>NUCLEOTIDE SEQUENCE [LARGE SCALE GENOMIC DNA]</scope>
    <source>
        <strain evidence="4 5">EGI 6500705</strain>
    </source>
</reference>
<dbReference type="GO" id="GO:0005737">
    <property type="term" value="C:cytoplasm"/>
    <property type="evidence" value="ECO:0007669"/>
    <property type="project" value="TreeGrafter"/>
</dbReference>
<sequence>MDVRVLPDREAVGVAAADLIDAAVIDRSERVLGLATGSSPGPAYAELIRRHGQDPASPYRSSHAFLLDEYVGLPPDHPERYARVIRREFTEAMGIDAGMVHGPDPDAPDLERACRAYDAAITASGGVGVQILGIGTDGHIAFNAPGTPFSEGTHVARLSSSTRRDNARFFDGDPERVPASAVSQGIATILRARALVVVAMGEAKAEIVARLLSSDPTEELPASALHLHSDVTLVLDRSAARRVS</sequence>
<evidence type="ECO:0000259" key="3">
    <source>
        <dbReference type="Pfam" id="PF01182"/>
    </source>
</evidence>
<organism evidence="4 5">
    <name type="scientific">Labedella endophytica</name>
    <dbReference type="NCBI Taxonomy" id="1523160"/>
    <lineage>
        <taxon>Bacteria</taxon>
        <taxon>Bacillati</taxon>
        <taxon>Actinomycetota</taxon>
        <taxon>Actinomycetes</taxon>
        <taxon>Micrococcales</taxon>
        <taxon>Microbacteriaceae</taxon>
        <taxon>Labedella</taxon>
    </lineage>
</organism>
<dbReference type="Proteomes" id="UP000274909">
    <property type="component" value="Unassembled WGS sequence"/>
</dbReference>
<dbReference type="SUPFAM" id="SSF100950">
    <property type="entry name" value="NagB/RpiA/CoA transferase-like"/>
    <property type="match status" value="1"/>
</dbReference>
<dbReference type="PROSITE" id="PS01161">
    <property type="entry name" value="GLC_GALNAC_ISOMERASE"/>
    <property type="match status" value="1"/>
</dbReference>
<dbReference type="InterPro" id="IPR037171">
    <property type="entry name" value="NagB/RpiA_transferase-like"/>
</dbReference>
<evidence type="ECO:0000313" key="5">
    <source>
        <dbReference type="Proteomes" id="UP000274909"/>
    </source>
</evidence>
<evidence type="ECO:0000313" key="4">
    <source>
        <dbReference type="EMBL" id="RUR02076.1"/>
    </source>
</evidence>
<dbReference type="Pfam" id="PF01182">
    <property type="entry name" value="Glucosamine_iso"/>
    <property type="match status" value="1"/>
</dbReference>
<dbReference type="InterPro" id="IPR004547">
    <property type="entry name" value="Glucosamine6P_isomerase"/>
</dbReference>
<dbReference type="GO" id="GO:0004342">
    <property type="term" value="F:glucosamine-6-phosphate deaminase activity"/>
    <property type="evidence" value="ECO:0007669"/>
    <property type="project" value="InterPro"/>
</dbReference>
<dbReference type="GO" id="GO:0005975">
    <property type="term" value="P:carbohydrate metabolic process"/>
    <property type="evidence" value="ECO:0007669"/>
    <property type="project" value="InterPro"/>
</dbReference>
<comment type="caution">
    <text evidence="4">The sequence shown here is derived from an EMBL/GenBank/DDBJ whole genome shotgun (WGS) entry which is preliminary data.</text>
</comment>
<dbReference type="PANTHER" id="PTHR11280:SF5">
    <property type="entry name" value="GLUCOSAMINE-6-PHOSPHATE ISOMERASE"/>
    <property type="match status" value="1"/>
</dbReference>
<dbReference type="Gene3D" id="3.40.50.1360">
    <property type="match status" value="1"/>
</dbReference>
<accession>A0A3S0X8T8</accession>